<dbReference type="GO" id="GO:0004045">
    <property type="term" value="F:peptidyl-tRNA hydrolase activity"/>
    <property type="evidence" value="ECO:0007669"/>
    <property type="project" value="UniProtKB-EC"/>
</dbReference>
<evidence type="ECO:0000256" key="2">
    <source>
        <dbReference type="ARBA" id="ARBA00022801"/>
    </source>
</evidence>
<dbReference type="NCBIfam" id="TIGR00283">
    <property type="entry name" value="arch_pth2"/>
    <property type="match status" value="1"/>
</dbReference>
<dbReference type="EMBL" id="CACRXK020005061">
    <property type="protein sequence ID" value="CAB4004965.1"/>
    <property type="molecule type" value="Genomic_DNA"/>
</dbReference>
<evidence type="ECO:0000256" key="4">
    <source>
        <dbReference type="ARBA" id="ARBA00048707"/>
    </source>
</evidence>
<keyword evidence="6" id="KW-1185">Reference proteome</keyword>
<evidence type="ECO:0000313" key="6">
    <source>
        <dbReference type="Proteomes" id="UP001152795"/>
    </source>
</evidence>
<dbReference type="PANTHER" id="PTHR12649">
    <property type="entry name" value="PEPTIDYL-TRNA HYDROLASE 2"/>
    <property type="match status" value="1"/>
</dbReference>
<dbReference type="FunFam" id="3.40.1490.10:FF:000001">
    <property type="entry name" value="Peptidyl-tRNA hydrolase 2"/>
    <property type="match status" value="1"/>
</dbReference>
<dbReference type="CDD" id="cd02430">
    <property type="entry name" value="PTH2"/>
    <property type="match status" value="1"/>
</dbReference>
<dbReference type="Gene3D" id="3.40.1490.10">
    <property type="entry name" value="Bit1"/>
    <property type="match status" value="1"/>
</dbReference>
<evidence type="ECO:0000256" key="3">
    <source>
        <dbReference type="ARBA" id="ARBA00038050"/>
    </source>
</evidence>
<keyword evidence="2 5" id="KW-0378">Hydrolase</keyword>
<comment type="caution">
    <text evidence="5">The sequence shown here is derived from an EMBL/GenBank/DDBJ whole genome shotgun (WGS) entry which is preliminary data.</text>
</comment>
<dbReference type="PANTHER" id="PTHR12649:SF11">
    <property type="entry name" value="PEPTIDYL-TRNA HYDROLASE 2, MITOCHONDRIAL"/>
    <property type="match status" value="1"/>
</dbReference>
<protein>
    <recommendedName>
        <fullName evidence="1">peptidyl-tRNA hydrolase</fullName>
        <ecNumber evidence="1">3.1.1.29</ecNumber>
    </recommendedName>
</protein>
<dbReference type="Proteomes" id="UP001152795">
    <property type="component" value="Unassembled WGS sequence"/>
</dbReference>
<sequence length="166" mass="17796">MLEADAGVGIFFGISCGLCLGWVLRGRYGGFANLKNLAEKIPTYSPGGHGDYKMVLVVRHDLGMGKGKIAAQCSHAAVGLYRQLIHSNSEVIKNWERSSCPKVVVKAPDEDTLRELAQKARGFGIETCLISDAGRTQIAPGSRTVLGLGPGPIDDMNQVTGHLKLY</sequence>
<reference evidence="5" key="1">
    <citation type="submission" date="2020-04" db="EMBL/GenBank/DDBJ databases">
        <authorList>
            <person name="Alioto T."/>
            <person name="Alioto T."/>
            <person name="Gomez Garrido J."/>
        </authorList>
    </citation>
    <scope>NUCLEOTIDE SEQUENCE</scope>
    <source>
        <strain evidence="5">A484AB</strain>
    </source>
</reference>
<comment type="similarity">
    <text evidence="3">Belongs to the PTH2 family.</text>
</comment>
<dbReference type="InterPro" id="IPR023476">
    <property type="entry name" value="Pep_tRNA_hydro_II_dom_sf"/>
</dbReference>
<dbReference type="NCBIfam" id="NF003314">
    <property type="entry name" value="PRK04322.1"/>
    <property type="match status" value="1"/>
</dbReference>
<comment type="catalytic activity">
    <reaction evidence="4">
        <text>an N-acyl-L-alpha-aminoacyl-tRNA + H2O = an N-acyl-L-amino acid + a tRNA + H(+)</text>
        <dbReference type="Rhea" id="RHEA:54448"/>
        <dbReference type="Rhea" id="RHEA-COMP:10123"/>
        <dbReference type="Rhea" id="RHEA-COMP:13883"/>
        <dbReference type="ChEBI" id="CHEBI:15377"/>
        <dbReference type="ChEBI" id="CHEBI:15378"/>
        <dbReference type="ChEBI" id="CHEBI:59874"/>
        <dbReference type="ChEBI" id="CHEBI:78442"/>
        <dbReference type="ChEBI" id="CHEBI:138191"/>
        <dbReference type="EC" id="3.1.1.29"/>
    </reaction>
</comment>
<organism evidence="5 6">
    <name type="scientific">Paramuricea clavata</name>
    <name type="common">Red gorgonian</name>
    <name type="synonym">Violescent sea-whip</name>
    <dbReference type="NCBI Taxonomy" id="317549"/>
    <lineage>
        <taxon>Eukaryota</taxon>
        <taxon>Metazoa</taxon>
        <taxon>Cnidaria</taxon>
        <taxon>Anthozoa</taxon>
        <taxon>Octocorallia</taxon>
        <taxon>Malacalcyonacea</taxon>
        <taxon>Plexauridae</taxon>
        <taxon>Paramuricea</taxon>
    </lineage>
</organism>
<dbReference type="Pfam" id="PF01981">
    <property type="entry name" value="PTH2"/>
    <property type="match status" value="1"/>
</dbReference>
<dbReference type="AlphaFoldDB" id="A0A6S7HG99"/>
<evidence type="ECO:0000313" key="5">
    <source>
        <dbReference type="EMBL" id="CAB4004965.1"/>
    </source>
</evidence>
<gene>
    <name evidence="5" type="ORF">PACLA_8A009991</name>
</gene>
<dbReference type="InterPro" id="IPR002833">
    <property type="entry name" value="PTH2"/>
</dbReference>
<proteinExistence type="inferred from homology"/>
<dbReference type="OrthoDB" id="1733656at2759"/>
<evidence type="ECO:0000256" key="1">
    <source>
        <dbReference type="ARBA" id="ARBA00013260"/>
    </source>
</evidence>
<name>A0A6S7HG99_PARCT</name>
<accession>A0A6S7HG99</accession>
<dbReference type="GO" id="GO:0005829">
    <property type="term" value="C:cytosol"/>
    <property type="evidence" value="ECO:0007669"/>
    <property type="project" value="TreeGrafter"/>
</dbReference>
<dbReference type="SUPFAM" id="SSF102462">
    <property type="entry name" value="Peptidyl-tRNA hydrolase II"/>
    <property type="match status" value="1"/>
</dbReference>
<dbReference type="EC" id="3.1.1.29" evidence="1"/>